<name>A0ABN8Y3I6_RANTA</name>
<organism evidence="2 3">
    <name type="scientific">Rangifer tarandus platyrhynchus</name>
    <name type="common">Svalbard reindeer</name>
    <dbReference type="NCBI Taxonomy" id="3082113"/>
    <lineage>
        <taxon>Eukaryota</taxon>
        <taxon>Metazoa</taxon>
        <taxon>Chordata</taxon>
        <taxon>Craniata</taxon>
        <taxon>Vertebrata</taxon>
        <taxon>Euteleostomi</taxon>
        <taxon>Mammalia</taxon>
        <taxon>Eutheria</taxon>
        <taxon>Laurasiatheria</taxon>
        <taxon>Artiodactyla</taxon>
        <taxon>Ruminantia</taxon>
        <taxon>Pecora</taxon>
        <taxon>Cervidae</taxon>
        <taxon>Odocoileinae</taxon>
        <taxon>Rangifer</taxon>
    </lineage>
</organism>
<protein>
    <submittedName>
        <fullName evidence="2">Uncharacterized protein</fullName>
    </submittedName>
</protein>
<reference evidence="2" key="1">
    <citation type="submission" date="2023-04" db="EMBL/GenBank/DDBJ databases">
        <authorList>
            <consortium name="ELIXIR-Norway"/>
        </authorList>
    </citation>
    <scope>NUCLEOTIDE SEQUENCE [LARGE SCALE GENOMIC DNA]</scope>
</reference>
<gene>
    <name evidence="2" type="ORF">MRATA1EN1_LOCUS4089</name>
</gene>
<dbReference type="Proteomes" id="UP001176941">
    <property type="component" value="Chromosome 12"/>
</dbReference>
<accession>A0ABN8Y3I6</accession>
<evidence type="ECO:0000313" key="2">
    <source>
        <dbReference type="EMBL" id="CAI9155127.1"/>
    </source>
</evidence>
<sequence>MLRAERAPAQVDGTQDARVTSPRAAIVSVVTPEPVQKPDMGENMPSYPSGTWWPPMSAGHNPKQHHRHLHCHHPRQCLHRFPLLSAPDAAGALQP</sequence>
<feature type="region of interest" description="Disordered" evidence="1">
    <location>
        <begin position="1"/>
        <end position="20"/>
    </location>
</feature>
<evidence type="ECO:0000256" key="1">
    <source>
        <dbReference type="SAM" id="MobiDB-lite"/>
    </source>
</evidence>
<dbReference type="EMBL" id="OX459948">
    <property type="protein sequence ID" value="CAI9155127.1"/>
    <property type="molecule type" value="Genomic_DNA"/>
</dbReference>
<proteinExistence type="predicted"/>
<evidence type="ECO:0000313" key="3">
    <source>
        <dbReference type="Proteomes" id="UP001176941"/>
    </source>
</evidence>
<keyword evidence="3" id="KW-1185">Reference proteome</keyword>